<dbReference type="Proteomes" id="UP000075806">
    <property type="component" value="Unassembled WGS sequence"/>
</dbReference>
<dbReference type="InterPro" id="IPR000600">
    <property type="entry name" value="ROK"/>
</dbReference>
<dbReference type="PANTHER" id="PTHR18964:SF149">
    <property type="entry name" value="BIFUNCTIONAL UDP-N-ACETYLGLUCOSAMINE 2-EPIMERASE_N-ACETYLMANNOSAMINE KINASE"/>
    <property type="match status" value="1"/>
</dbReference>
<proteinExistence type="inferred from homology"/>
<keyword evidence="4" id="KW-0808">Transferase</keyword>
<evidence type="ECO:0000313" key="5">
    <source>
        <dbReference type="Proteomes" id="UP000075806"/>
    </source>
</evidence>
<keyword evidence="3" id="KW-0859">Xylose metabolism</keyword>
<dbReference type="EMBL" id="LTAO01000012">
    <property type="protein sequence ID" value="KYG32445.1"/>
    <property type="molecule type" value="Genomic_DNA"/>
</dbReference>
<keyword evidence="4" id="KW-0418">Kinase</keyword>
<sequence>MKSLNKSLILNVIRQEKQISRAEIAKKTRLTPPTVTNIVNELLEVGLVKESTMGVSKGGRKPILLTIDEKHSYIVGVDVGGHKLRAILTDLNGNNLVHYSQELPKNLTNDFFLRVLTDAIDKVLADSHIPIDKVIGIGVGMHGIVDSEKGISIFAPNFQLEQIPIKKHIERNFSLPVIVENDARAFALGEKWFGQGLEHSTIMCVNVGVGIGAGIILDGKLYRGHNSLAGEIGHTMIDINGKLCTCGNEGCLQTVVGGDRLIERTIEKLKKGQNSILQNNKNLTGYDIHQAAIQNDPLAVEVLRETGTYLGIALTNFIHLFNPSRIIIGGGVANSGDFIMKPLIHCVKERALTIEAKSTEIVRSNLGEYGTAIGAVTLILETIFAVKDD</sequence>
<comment type="caution">
    <text evidence="4">The sequence shown here is derived from an EMBL/GenBank/DDBJ whole genome shotgun (WGS) entry which is preliminary data.</text>
</comment>
<name>A0A162EFF7_9BACI</name>
<dbReference type="InterPro" id="IPR043129">
    <property type="entry name" value="ATPase_NBD"/>
</dbReference>
<dbReference type="OrthoDB" id="9796533at2"/>
<dbReference type="Gene3D" id="1.10.10.10">
    <property type="entry name" value="Winged helix-like DNA-binding domain superfamily/Winged helix DNA-binding domain"/>
    <property type="match status" value="1"/>
</dbReference>
<dbReference type="GO" id="GO:0016301">
    <property type="term" value="F:kinase activity"/>
    <property type="evidence" value="ECO:0007669"/>
    <property type="project" value="UniProtKB-KW"/>
</dbReference>
<evidence type="ECO:0000256" key="3">
    <source>
        <dbReference type="ARBA" id="ARBA00022629"/>
    </source>
</evidence>
<accession>A0A162EFF7</accession>
<dbReference type="InterPro" id="IPR036388">
    <property type="entry name" value="WH-like_DNA-bd_sf"/>
</dbReference>
<dbReference type="Pfam" id="PF00480">
    <property type="entry name" value="ROK"/>
    <property type="match status" value="1"/>
</dbReference>
<dbReference type="CDD" id="cd24076">
    <property type="entry name" value="ASKHA_ATPase_ROK_BsXylR-like"/>
    <property type="match status" value="1"/>
</dbReference>
<evidence type="ECO:0000256" key="1">
    <source>
        <dbReference type="ARBA" id="ARBA00002486"/>
    </source>
</evidence>
<keyword evidence="5" id="KW-1185">Reference proteome</keyword>
<gene>
    <name evidence="4" type="ORF">AZF04_03170</name>
</gene>
<organism evidence="4 5">
    <name type="scientific">Alkalihalobacillus trypoxylicola</name>
    <dbReference type="NCBI Taxonomy" id="519424"/>
    <lineage>
        <taxon>Bacteria</taxon>
        <taxon>Bacillati</taxon>
        <taxon>Bacillota</taxon>
        <taxon>Bacilli</taxon>
        <taxon>Bacillales</taxon>
        <taxon>Bacillaceae</taxon>
        <taxon>Alkalihalobacillus</taxon>
    </lineage>
</organism>
<dbReference type="GO" id="GO:0042732">
    <property type="term" value="P:D-xylose metabolic process"/>
    <property type="evidence" value="ECO:0007669"/>
    <property type="project" value="UniProtKB-KW"/>
</dbReference>
<evidence type="ECO:0000256" key="2">
    <source>
        <dbReference type="ARBA" id="ARBA00006479"/>
    </source>
</evidence>
<reference evidence="4" key="1">
    <citation type="submission" date="2016-02" db="EMBL/GenBank/DDBJ databases">
        <title>Genome sequence of Bacillus trypoxylicola KCTC 13244(T).</title>
        <authorList>
            <person name="Jeong H."/>
            <person name="Park S.-H."/>
            <person name="Choi S.-K."/>
        </authorList>
    </citation>
    <scope>NUCLEOTIDE SEQUENCE [LARGE SCALE GENOMIC DNA]</scope>
    <source>
        <strain evidence="4">KCTC 13244</strain>
    </source>
</reference>
<dbReference type="PROSITE" id="PS01125">
    <property type="entry name" value="ROK"/>
    <property type="match status" value="1"/>
</dbReference>
<dbReference type="InterPro" id="IPR036390">
    <property type="entry name" value="WH_DNA-bd_sf"/>
</dbReference>
<dbReference type="STRING" id="519424.AZF04_03170"/>
<dbReference type="Gene3D" id="3.30.420.40">
    <property type="match status" value="2"/>
</dbReference>
<evidence type="ECO:0000313" key="4">
    <source>
        <dbReference type="EMBL" id="KYG32445.1"/>
    </source>
</evidence>
<dbReference type="InterPro" id="IPR049874">
    <property type="entry name" value="ROK_cs"/>
</dbReference>
<comment type="function">
    <text evidence="1">Transcriptional repressor of xylose-utilizing enzymes.</text>
</comment>
<dbReference type="AlphaFoldDB" id="A0A162EFF7"/>
<dbReference type="SUPFAM" id="SSF53067">
    <property type="entry name" value="Actin-like ATPase domain"/>
    <property type="match status" value="1"/>
</dbReference>
<comment type="similarity">
    <text evidence="2">Belongs to the ROK (NagC/XylR) family.</text>
</comment>
<dbReference type="Pfam" id="PF13412">
    <property type="entry name" value="HTH_24"/>
    <property type="match status" value="1"/>
</dbReference>
<protein>
    <submittedName>
        <fullName evidence="4">Sugar kinase</fullName>
    </submittedName>
</protein>
<dbReference type="SUPFAM" id="SSF46785">
    <property type="entry name" value="Winged helix' DNA-binding domain"/>
    <property type="match status" value="1"/>
</dbReference>
<dbReference type="PANTHER" id="PTHR18964">
    <property type="entry name" value="ROK (REPRESSOR, ORF, KINASE) FAMILY"/>
    <property type="match status" value="1"/>
</dbReference>
<keyword evidence="3" id="KW-0119">Carbohydrate metabolism</keyword>